<sequence>MNRIKNKLSENKKILSIYFTAGYPKLDDTVEILQQLEKDGVDMVEIGLPFSDPLADGPTIQQSSQAALKNGMTTELLFQQLKDIRETVSIPLIIMGYFNPMLQFGVENFCKKCAEVGIDGLILPDLPLAEYEEHYEEIFKKYNLINIFLITPQTSEERIRQIDNASEGFIYMVSSASVTGSSEGFGAEQEEYFKRIASMKLSNPLIVGFGINNSETFLQSTKSAKGAIIGSAFIKMLSEKGLGGISTFIKSIR</sequence>
<evidence type="ECO:0000256" key="6">
    <source>
        <dbReference type="ARBA" id="ARBA00023141"/>
    </source>
</evidence>
<feature type="active site" description="Proton acceptor" evidence="9">
    <location>
        <position position="45"/>
    </location>
</feature>
<dbReference type="Proteomes" id="UP000321945">
    <property type="component" value="Unassembled WGS sequence"/>
</dbReference>
<comment type="pathway">
    <text evidence="2 9">Amino-acid biosynthesis; L-tryptophan biosynthesis; L-tryptophan from chorismate: step 5/5.</text>
</comment>
<evidence type="ECO:0000256" key="5">
    <source>
        <dbReference type="ARBA" id="ARBA00022822"/>
    </source>
</evidence>
<dbReference type="Pfam" id="PF00290">
    <property type="entry name" value="Trp_syntA"/>
    <property type="match status" value="1"/>
</dbReference>
<dbReference type="InterPro" id="IPR013785">
    <property type="entry name" value="Aldolase_TIM"/>
</dbReference>
<comment type="similarity">
    <text evidence="9 10">Belongs to the TrpA family.</text>
</comment>
<accession>A0A5C6YQU7</accession>
<dbReference type="UniPathway" id="UPA00035">
    <property type="reaction ID" value="UER00044"/>
</dbReference>
<dbReference type="PANTHER" id="PTHR43406:SF1">
    <property type="entry name" value="TRYPTOPHAN SYNTHASE ALPHA CHAIN, CHLOROPLASTIC"/>
    <property type="match status" value="1"/>
</dbReference>
<evidence type="ECO:0000256" key="1">
    <source>
        <dbReference type="ARBA" id="ARBA00003365"/>
    </source>
</evidence>
<dbReference type="InterPro" id="IPR011060">
    <property type="entry name" value="RibuloseP-bd_barrel"/>
</dbReference>
<comment type="caution">
    <text evidence="11">The sequence shown here is derived from an EMBL/GenBank/DDBJ whole genome shotgun (WGS) entry which is preliminary data.</text>
</comment>
<organism evidence="11 12">
    <name type="scientific">Aequorivita lipolytica</name>
    <dbReference type="NCBI Taxonomy" id="153267"/>
    <lineage>
        <taxon>Bacteria</taxon>
        <taxon>Pseudomonadati</taxon>
        <taxon>Bacteroidota</taxon>
        <taxon>Flavobacteriia</taxon>
        <taxon>Flavobacteriales</taxon>
        <taxon>Flavobacteriaceae</taxon>
        <taxon>Aequorivita</taxon>
    </lineage>
</organism>
<evidence type="ECO:0000313" key="12">
    <source>
        <dbReference type="Proteomes" id="UP000321945"/>
    </source>
</evidence>
<dbReference type="AlphaFoldDB" id="A0A5C6YQU7"/>
<keyword evidence="4 9" id="KW-0028">Amino-acid biosynthesis</keyword>
<evidence type="ECO:0000256" key="4">
    <source>
        <dbReference type="ARBA" id="ARBA00022605"/>
    </source>
</evidence>
<dbReference type="OrthoDB" id="9804578at2"/>
<keyword evidence="5 9" id="KW-0822">Tryptophan biosynthesis</keyword>
<evidence type="ECO:0000256" key="10">
    <source>
        <dbReference type="RuleBase" id="RU003662"/>
    </source>
</evidence>
<dbReference type="CDD" id="cd04724">
    <property type="entry name" value="Tryptophan_synthase_alpha"/>
    <property type="match status" value="1"/>
</dbReference>
<protein>
    <recommendedName>
        <fullName evidence="9">Tryptophan synthase alpha chain</fullName>
        <ecNumber evidence="9">4.2.1.20</ecNumber>
    </recommendedName>
</protein>
<comment type="subunit">
    <text evidence="3 9">Tetramer of two alpha and two beta chains.</text>
</comment>
<dbReference type="EMBL" id="VORU01000003">
    <property type="protein sequence ID" value="TXD69881.1"/>
    <property type="molecule type" value="Genomic_DNA"/>
</dbReference>
<dbReference type="NCBIfam" id="TIGR00262">
    <property type="entry name" value="trpA"/>
    <property type="match status" value="1"/>
</dbReference>
<feature type="active site" description="Proton acceptor" evidence="9">
    <location>
        <position position="56"/>
    </location>
</feature>
<keyword evidence="12" id="KW-1185">Reference proteome</keyword>
<dbReference type="PANTHER" id="PTHR43406">
    <property type="entry name" value="TRYPTOPHAN SYNTHASE, ALPHA CHAIN"/>
    <property type="match status" value="1"/>
</dbReference>
<evidence type="ECO:0000256" key="2">
    <source>
        <dbReference type="ARBA" id="ARBA00004733"/>
    </source>
</evidence>
<gene>
    <name evidence="9" type="primary">trpA</name>
    <name evidence="11" type="ORF">ESV24_05445</name>
</gene>
<dbReference type="SUPFAM" id="SSF51366">
    <property type="entry name" value="Ribulose-phoshate binding barrel"/>
    <property type="match status" value="1"/>
</dbReference>
<evidence type="ECO:0000313" key="11">
    <source>
        <dbReference type="EMBL" id="TXD69881.1"/>
    </source>
</evidence>
<dbReference type="PROSITE" id="PS00167">
    <property type="entry name" value="TRP_SYNTHASE_ALPHA"/>
    <property type="match status" value="1"/>
</dbReference>
<keyword evidence="7 9" id="KW-0456">Lyase</keyword>
<evidence type="ECO:0000256" key="3">
    <source>
        <dbReference type="ARBA" id="ARBA00011270"/>
    </source>
</evidence>
<dbReference type="FunFam" id="3.20.20.70:FF:000037">
    <property type="entry name" value="Tryptophan synthase alpha chain"/>
    <property type="match status" value="1"/>
</dbReference>
<dbReference type="RefSeq" id="WP_111814642.1">
    <property type="nucleotide sequence ID" value="NZ_CBCRZQ010000002.1"/>
</dbReference>
<dbReference type="GO" id="GO:0005829">
    <property type="term" value="C:cytosol"/>
    <property type="evidence" value="ECO:0007669"/>
    <property type="project" value="TreeGrafter"/>
</dbReference>
<comment type="catalytic activity">
    <reaction evidence="8 9">
        <text>(1S,2R)-1-C-(indol-3-yl)glycerol 3-phosphate + L-serine = D-glyceraldehyde 3-phosphate + L-tryptophan + H2O</text>
        <dbReference type="Rhea" id="RHEA:10532"/>
        <dbReference type="ChEBI" id="CHEBI:15377"/>
        <dbReference type="ChEBI" id="CHEBI:33384"/>
        <dbReference type="ChEBI" id="CHEBI:57912"/>
        <dbReference type="ChEBI" id="CHEBI:58866"/>
        <dbReference type="ChEBI" id="CHEBI:59776"/>
        <dbReference type="EC" id="4.2.1.20"/>
    </reaction>
</comment>
<dbReference type="InterPro" id="IPR018204">
    <property type="entry name" value="Trp_synthase_alpha_AS"/>
</dbReference>
<keyword evidence="6 9" id="KW-0057">Aromatic amino acid biosynthesis</keyword>
<dbReference type="InterPro" id="IPR002028">
    <property type="entry name" value="Trp_synthase_suA"/>
</dbReference>
<evidence type="ECO:0000256" key="8">
    <source>
        <dbReference type="ARBA" id="ARBA00049047"/>
    </source>
</evidence>
<evidence type="ECO:0000256" key="7">
    <source>
        <dbReference type="ARBA" id="ARBA00023239"/>
    </source>
</evidence>
<comment type="function">
    <text evidence="1 9">The alpha subunit is responsible for the aldol cleavage of indoleglycerol phosphate to indole and glyceraldehyde 3-phosphate.</text>
</comment>
<dbReference type="EC" id="4.2.1.20" evidence="9"/>
<dbReference type="Gene3D" id="3.20.20.70">
    <property type="entry name" value="Aldolase class I"/>
    <property type="match status" value="1"/>
</dbReference>
<evidence type="ECO:0000256" key="9">
    <source>
        <dbReference type="HAMAP-Rule" id="MF_00131"/>
    </source>
</evidence>
<dbReference type="HAMAP" id="MF_00131">
    <property type="entry name" value="Trp_synth_alpha"/>
    <property type="match status" value="1"/>
</dbReference>
<proteinExistence type="inferred from homology"/>
<reference evidence="11 12" key="1">
    <citation type="submission" date="2019-08" db="EMBL/GenBank/DDBJ databases">
        <title>Genome of Aequorivita lipolytica Y10-2 (type strain).</title>
        <authorList>
            <person name="Bowman J.P."/>
        </authorList>
    </citation>
    <scope>NUCLEOTIDE SEQUENCE [LARGE SCALE GENOMIC DNA]</scope>
    <source>
        <strain evidence="11 12">Y10-2</strain>
    </source>
</reference>
<name>A0A5C6YQU7_9FLAO</name>
<dbReference type="GO" id="GO:0004834">
    <property type="term" value="F:tryptophan synthase activity"/>
    <property type="evidence" value="ECO:0007669"/>
    <property type="project" value="UniProtKB-UniRule"/>
</dbReference>